<protein>
    <recommendedName>
        <fullName evidence="4">DUF4190 domain-containing protein</fullName>
    </recommendedName>
</protein>
<organism evidence="2 3">
    <name type="scientific">Rothia aeria F0184</name>
    <dbReference type="NCBI Taxonomy" id="888019"/>
    <lineage>
        <taxon>Bacteria</taxon>
        <taxon>Bacillati</taxon>
        <taxon>Actinomycetota</taxon>
        <taxon>Actinomycetes</taxon>
        <taxon>Micrococcales</taxon>
        <taxon>Micrococcaceae</taxon>
        <taxon>Rothia</taxon>
    </lineage>
</organism>
<dbReference type="PATRIC" id="fig|888019.4.peg.1896"/>
<reference evidence="2 3" key="1">
    <citation type="submission" date="2013-08" db="EMBL/GenBank/DDBJ databases">
        <authorList>
            <person name="Weinstock G."/>
            <person name="Sodergren E."/>
            <person name="Wylie T."/>
            <person name="Fulton L."/>
            <person name="Fulton R."/>
            <person name="Fronick C."/>
            <person name="O'Laughlin M."/>
            <person name="Godfrey J."/>
            <person name="Miner T."/>
            <person name="Herter B."/>
            <person name="Appelbaum E."/>
            <person name="Cordes M."/>
            <person name="Lek S."/>
            <person name="Wollam A."/>
            <person name="Pepin K.H."/>
            <person name="Palsikar V.B."/>
            <person name="Mitreva M."/>
            <person name="Wilson R.K."/>
        </authorList>
    </citation>
    <scope>NUCLEOTIDE SEQUENCE [LARGE SCALE GENOMIC DNA]</scope>
    <source>
        <strain evidence="2 3">F0184</strain>
    </source>
</reference>
<name>U7UYD8_9MICC</name>
<gene>
    <name evidence="2" type="ORF">HMPREF0742_02275</name>
</gene>
<dbReference type="HOGENOM" id="CLU_1968916_0_0_11"/>
<evidence type="ECO:0000313" key="3">
    <source>
        <dbReference type="Proteomes" id="UP000017174"/>
    </source>
</evidence>
<evidence type="ECO:0000313" key="2">
    <source>
        <dbReference type="EMBL" id="ERT64340.1"/>
    </source>
</evidence>
<keyword evidence="1" id="KW-0472">Membrane</keyword>
<comment type="caution">
    <text evidence="2">The sequence shown here is derived from an EMBL/GenBank/DDBJ whole genome shotgun (WGS) entry which is preliminary data.</text>
</comment>
<keyword evidence="1" id="KW-1133">Transmembrane helix</keyword>
<evidence type="ECO:0000256" key="1">
    <source>
        <dbReference type="SAM" id="Phobius"/>
    </source>
</evidence>
<dbReference type="AlphaFoldDB" id="U7UYD8"/>
<accession>U7UYD8</accession>
<feature type="transmembrane region" description="Helical" evidence="1">
    <location>
        <begin position="31"/>
        <end position="54"/>
    </location>
</feature>
<sequence length="127" mass="12832">MYAQPMMAVVPKTPQQIAGEQAAQTSMTLGVIGLVLLLTGLGGVITLILGIIGVKKAAEAERQGVPATGGKVMGWISLIGGGLLTLLSILAIGFLILVFIAAASAGSSSTGSYLDLAYTLAPLMSLF</sequence>
<proteinExistence type="predicted"/>
<keyword evidence="1" id="KW-0812">Transmembrane</keyword>
<dbReference type="Proteomes" id="UP000017174">
    <property type="component" value="Unassembled WGS sequence"/>
</dbReference>
<dbReference type="EMBL" id="AXZG01000061">
    <property type="protein sequence ID" value="ERT64340.1"/>
    <property type="molecule type" value="Genomic_DNA"/>
</dbReference>
<evidence type="ECO:0008006" key="4">
    <source>
        <dbReference type="Google" id="ProtNLM"/>
    </source>
</evidence>
<feature type="transmembrane region" description="Helical" evidence="1">
    <location>
        <begin position="75"/>
        <end position="103"/>
    </location>
</feature>